<evidence type="ECO:0000313" key="6">
    <source>
        <dbReference type="EMBL" id="ROP27106.1"/>
    </source>
</evidence>
<dbReference type="AlphaFoldDB" id="A0A3N1GA47"/>
<feature type="domain" description="HTH lysR-type" evidence="5">
    <location>
        <begin position="1"/>
        <end position="58"/>
    </location>
</feature>
<dbReference type="GO" id="GO:0003677">
    <property type="term" value="F:DNA binding"/>
    <property type="evidence" value="ECO:0007669"/>
    <property type="project" value="UniProtKB-KW"/>
</dbReference>
<dbReference type="InterPro" id="IPR036388">
    <property type="entry name" value="WH-like_DNA-bd_sf"/>
</dbReference>
<dbReference type="GO" id="GO:0003700">
    <property type="term" value="F:DNA-binding transcription factor activity"/>
    <property type="evidence" value="ECO:0007669"/>
    <property type="project" value="InterPro"/>
</dbReference>
<evidence type="ECO:0000256" key="1">
    <source>
        <dbReference type="ARBA" id="ARBA00009437"/>
    </source>
</evidence>
<comment type="caution">
    <text evidence="6">The sequence shown here is derived from an EMBL/GenBank/DDBJ whole genome shotgun (WGS) entry which is preliminary data.</text>
</comment>
<sequence length="304" mass="31366">MDVEALAALAAVRSQGGVTRAAAVLHVSPSAVSQRLAALARAAGTPLTEREGRRLRLTAAGEALADAAVDVAAALERARAAAAGALASPTGVVHVSAFASGGELLLPGLLTRLAGRPGVEVRCSDEDVALDAFAPLTDRLDVVVAHRPEGVPAWTARPAEVLTTPLLREPLDVAVPLDHPLADREAVTPADVVGEPWVGVREGFPVAAVLHAVAGADGPPRVTHRVNDFHVVLALVAAGHGLSLLPRYTCGHHPGVRLVPLRGVRAGRLVEALVRADKAERPLVRLVLDELVALAAEVRAAHEG</sequence>
<evidence type="ECO:0000259" key="5">
    <source>
        <dbReference type="PROSITE" id="PS50931"/>
    </source>
</evidence>
<dbReference type="PANTHER" id="PTHR30346:SF29">
    <property type="entry name" value="LYSR SUBSTRATE-BINDING"/>
    <property type="match status" value="1"/>
</dbReference>
<dbReference type="Pfam" id="PF03466">
    <property type="entry name" value="LysR_substrate"/>
    <property type="match status" value="1"/>
</dbReference>
<gene>
    <name evidence="6" type="ORF">EDC03_2629</name>
</gene>
<dbReference type="InterPro" id="IPR000847">
    <property type="entry name" value="LysR_HTH_N"/>
</dbReference>
<proteinExistence type="inferred from homology"/>
<dbReference type="InterPro" id="IPR005119">
    <property type="entry name" value="LysR_subst-bd"/>
</dbReference>
<dbReference type="Gene3D" id="3.40.190.10">
    <property type="entry name" value="Periplasmic binding protein-like II"/>
    <property type="match status" value="2"/>
</dbReference>
<name>A0A3N1GA47_9ACTN</name>
<keyword evidence="7" id="KW-1185">Reference proteome</keyword>
<keyword evidence="2" id="KW-0805">Transcription regulation</keyword>
<comment type="similarity">
    <text evidence="1">Belongs to the LysR transcriptional regulatory family.</text>
</comment>
<dbReference type="EMBL" id="RJKN01000007">
    <property type="protein sequence ID" value="ROP27106.1"/>
    <property type="molecule type" value="Genomic_DNA"/>
</dbReference>
<accession>A0A3N1GA47</accession>
<dbReference type="SUPFAM" id="SSF46785">
    <property type="entry name" value="Winged helix' DNA-binding domain"/>
    <property type="match status" value="1"/>
</dbReference>
<protein>
    <submittedName>
        <fullName evidence="6">DNA-binding transcriptional LysR family regulator</fullName>
    </submittedName>
</protein>
<evidence type="ECO:0000256" key="4">
    <source>
        <dbReference type="ARBA" id="ARBA00023163"/>
    </source>
</evidence>
<dbReference type="InParanoid" id="A0A3N1GA47"/>
<evidence type="ECO:0000256" key="3">
    <source>
        <dbReference type="ARBA" id="ARBA00023125"/>
    </source>
</evidence>
<dbReference type="OrthoDB" id="4131546at2"/>
<evidence type="ECO:0000313" key="7">
    <source>
        <dbReference type="Proteomes" id="UP000276232"/>
    </source>
</evidence>
<reference evidence="6 7" key="1">
    <citation type="journal article" date="2015" name="Stand. Genomic Sci.">
        <title>Genomic Encyclopedia of Bacterial and Archaeal Type Strains, Phase III: the genomes of soil and plant-associated and newly described type strains.</title>
        <authorList>
            <person name="Whitman W.B."/>
            <person name="Woyke T."/>
            <person name="Klenk H.P."/>
            <person name="Zhou Y."/>
            <person name="Lilburn T.G."/>
            <person name="Beck B.J."/>
            <person name="De Vos P."/>
            <person name="Vandamme P."/>
            <person name="Eisen J.A."/>
            <person name="Garrity G."/>
            <person name="Hugenholtz P."/>
            <person name="Kyrpides N.C."/>
        </authorList>
    </citation>
    <scope>NUCLEOTIDE SEQUENCE [LARGE SCALE GENOMIC DNA]</scope>
    <source>
        <strain evidence="6 7">CECT 7306</strain>
    </source>
</reference>
<dbReference type="PROSITE" id="PS50931">
    <property type="entry name" value="HTH_LYSR"/>
    <property type="match status" value="1"/>
</dbReference>
<dbReference type="Gene3D" id="1.10.10.10">
    <property type="entry name" value="Winged helix-like DNA-binding domain superfamily/Winged helix DNA-binding domain"/>
    <property type="match status" value="1"/>
</dbReference>
<dbReference type="PANTHER" id="PTHR30346">
    <property type="entry name" value="TRANSCRIPTIONAL DUAL REGULATOR HCAR-RELATED"/>
    <property type="match status" value="1"/>
</dbReference>
<dbReference type="InterPro" id="IPR036390">
    <property type="entry name" value="WH_DNA-bd_sf"/>
</dbReference>
<dbReference type="Proteomes" id="UP000276232">
    <property type="component" value="Unassembled WGS sequence"/>
</dbReference>
<keyword evidence="4" id="KW-0804">Transcription</keyword>
<dbReference type="GO" id="GO:0032993">
    <property type="term" value="C:protein-DNA complex"/>
    <property type="evidence" value="ECO:0007669"/>
    <property type="project" value="TreeGrafter"/>
</dbReference>
<dbReference type="Pfam" id="PF00126">
    <property type="entry name" value="HTH_1"/>
    <property type="match status" value="1"/>
</dbReference>
<organism evidence="6 7">
    <name type="scientific">Pseudokineococcus lusitanus</name>
    <dbReference type="NCBI Taxonomy" id="763993"/>
    <lineage>
        <taxon>Bacteria</taxon>
        <taxon>Bacillati</taxon>
        <taxon>Actinomycetota</taxon>
        <taxon>Actinomycetes</taxon>
        <taxon>Kineosporiales</taxon>
        <taxon>Kineosporiaceae</taxon>
        <taxon>Pseudokineococcus</taxon>
    </lineage>
</organism>
<dbReference type="RefSeq" id="WP_123380718.1">
    <property type="nucleotide sequence ID" value="NZ_RJKN01000007.1"/>
</dbReference>
<evidence type="ECO:0000256" key="2">
    <source>
        <dbReference type="ARBA" id="ARBA00023015"/>
    </source>
</evidence>
<keyword evidence="3 6" id="KW-0238">DNA-binding</keyword>
<dbReference type="SUPFAM" id="SSF53850">
    <property type="entry name" value="Periplasmic binding protein-like II"/>
    <property type="match status" value="1"/>
</dbReference>